<evidence type="ECO:0000256" key="3">
    <source>
        <dbReference type="ARBA" id="ARBA00022538"/>
    </source>
</evidence>
<dbReference type="Proteomes" id="UP000183255">
    <property type="component" value="Unassembled WGS sequence"/>
</dbReference>
<dbReference type="Pfam" id="PF02254">
    <property type="entry name" value="TrkA_N"/>
    <property type="match status" value="2"/>
</dbReference>
<dbReference type="PRINTS" id="PR00335">
    <property type="entry name" value="KUPTAKETRKA"/>
</dbReference>
<feature type="domain" description="RCK N-terminal" evidence="7">
    <location>
        <begin position="228"/>
        <end position="345"/>
    </location>
</feature>
<feature type="domain" description="RCK C-terminal" evidence="8">
    <location>
        <begin position="365"/>
        <end position="446"/>
    </location>
</feature>
<dbReference type="GO" id="GO:0015079">
    <property type="term" value="F:potassium ion transmembrane transporter activity"/>
    <property type="evidence" value="ECO:0007669"/>
    <property type="project" value="InterPro"/>
</dbReference>
<dbReference type="NCBIfam" id="NF007031">
    <property type="entry name" value="PRK09496.1-2"/>
    <property type="match status" value="1"/>
</dbReference>
<gene>
    <name evidence="9" type="ORF">SAMN05421804_103301</name>
</gene>
<evidence type="ECO:0000313" key="10">
    <source>
        <dbReference type="Proteomes" id="UP000183255"/>
    </source>
</evidence>
<evidence type="ECO:0000256" key="6">
    <source>
        <dbReference type="ARBA" id="ARBA00023065"/>
    </source>
</evidence>
<dbReference type="PROSITE" id="PS51202">
    <property type="entry name" value="RCK_C"/>
    <property type="match status" value="2"/>
</dbReference>
<dbReference type="InterPro" id="IPR050721">
    <property type="entry name" value="Trk_Ktr_HKT_K-transport"/>
</dbReference>
<dbReference type="InterPro" id="IPR036291">
    <property type="entry name" value="NAD(P)-bd_dom_sf"/>
</dbReference>
<evidence type="ECO:0000313" key="9">
    <source>
        <dbReference type="EMBL" id="SDI63661.1"/>
    </source>
</evidence>
<dbReference type="AlphaFoldDB" id="A0A1G8M6W2"/>
<dbReference type="PROSITE" id="PS51201">
    <property type="entry name" value="RCK_N"/>
    <property type="match status" value="2"/>
</dbReference>
<keyword evidence="5" id="KW-0520">NAD</keyword>
<proteinExistence type="predicted"/>
<dbReference type="EMBL" id="FNDZ01000003">
    <property type="protein sequence ID" value="SDI63661.1"/>
    <property type="molecule type" value="Genomic_DNA"/>
</dbReference>
<dbReference type="Gene3D" id="3.40.50.720">
    <property type="entry name" value="NAD(P)-binding Rossmann-like Domain"/>
    <property type="match status" value="2"/>
</dbReference>
<evidence type="ECO:0000256" key="2">
    <source>
        <dbReference type="ARBA" id="ARBA00022448"/>
    </source>
</evidence>
<keyword evidence="2" id="KW-0813">Transport</keyword>
<dbReference type="NCBIfam" id="NF007033">
    <property type="entry name" value="PRK09496.1-5"/>
    <property type="match status" value="1"/>
</dbReference>
<dbReference type="InterPro" id="IPR003148">
    <property type="entry name" value="RCK_N"/>
</dbReference>
<reference evidence="9 10" key="1">
    <citation type="submission" date="2016-10" db="EMBL/GenBank/DDBJ databases">
        <authorList>
            <person name="de Groot N.N."/>
        </authorList>
    </citation>
    <scope>NUCLEOTIDE SEQUENCE [LARGE SCALE GENOMIC DNA]</scope>
    <source>
        <strain evidence="9 10">CGMCC 1.5058</strain>
    </source>
</reference>
<keyword evidence="6" id="KW-0406">Ion transport</keyword>
<evidence type="ECO:0000256" key="1">
    <source>
        <dbReference type="ARBA" id="ARBA00017378"/>
    </source>
</evidence>
<feature type="domain" description="RCK C-terminal" evidence="8">
    <location>
        <begin position="140"/>
        <end position="221"/>
    </location>
</feature>
<dbReference type="NCBIfam" id="NF007041">
    <property type="entry name" value="PRK09496.3-4"/>
    <property type="match status" value="1"/>
</dbReference>
<dbReference type="InterPro" id="IPR006036">
    <property type="entry name" value="K_uptake_TrkA"/>
</dbReference>
<dbReference type="Gene3D" id="3.30.70.1450">
    <property type="entry name" value="Regulator of K+ conductance, C-terminal domain"/>
    <property type="match status" value="2"/>
</dbReference>
<organism evidence="9 10">
    <name type="scientific">Proteiniclasticum ruminis</name>
    <dbReference type="NCBI Taxonomy" id="398199"/>
    <lineage>
        <taxon>Bacteria</taxon>
        <taxon>Bacillati</taxon>
        <taxon>Bacillota</taxon>
        <taxon>Clostridia</taxon>
        <taxon>Eubacteriales</taxon>
        <taxon>Clostridiaceae</taxon>
        <taxon>Proteiniclasticum</taxon>
    </lineage>
</organism>
<dbReference type="SUPFAM" id="SSF51735">
    <property type="entry name" value="NAD(P)-binding Rossmann-fold domains"/>
    <property type="match status" value="2"/>
</dbReference>
<sequence>MKVMIVGAGKLGVKLAEAMTVENMDVTLVDSDAKVIENINEHLDVLTVVASGISITMLKEMNIEEYDIIVACTENDETNAVICTFAKKLGCNQTIARIRNPEYTEQLTFVRHELGIDLIMNPDLATATSISKYLLKNVMFYSGDFADGRVKMIDFKCSYKSSFVGKKLFELEDFDKLIITAISRQGTLIIPNGNTEIAADDVVHIIGKEEDLVKLSKNHKLISPDTHVDNVMIIGGGNVGYYLAKELSKARVGVTLIEQDRTRALKLAETLEHVLIIHGDGTDVNILEEENIDQMDAFIGSTGYDEQNLLMALMAKQYGVKKCIAKVSRRNYTKIIDKLDIDAALNPVNITASNILKFVRGGKVLSVSLLLGGDGEVTEIIATPDMPYLGKPLKDLHLPKGLIIGAIVHNGEVIIPKGTSIIRPNDRIVVFSLAEDTENLRKLFIPGKRGLFSELWNRDKGARDYTAD</sequence>
<dbReference type="NCBIfam" id="NF007032">
    <property type="entry name" value="PRK09496.1-4"/>
    <property type="match status" value="1"/>
</dbReference>
<evidence type="ECO:0000256" key="4">
    <source>
        <dbReference type="ARBA" id="ARBA00022958"/>
    </source>
</evidence>
<name>A0A1G8M6W2_9CLOT</name>
<dbReference type="InterPro" id="IPR036721">
    <property type="entry name" value="RCK_C_sf"/>
</dbReference>
<dbReference type="GO" id="GO:0005886">
    <property type="term" value="C:plasma membrane"/>
    <property type="evidence" value="ECO:0007669"/>
    <property type="project" value="InterPro"/>
</dbReference>
<dbReference type="Pfam" id="PF02080">
    <property type="entry name" value="TrkA_C"/>
    <property type="match status" value="2"/>
</dbReference>
<dbReference type="InterPro" id="IPR006037">
    <property type="entry name" value="RCK_C"/>
</dbReference>
<protein>
    <recommendedName>
        <fullName evidence="1">Trk system potassium uptake protein TrkA</fullName>
    </recommendedName>
</protein>
<dbReference type="SUPFAM" id="SSF116726">
    <property type="entry name" value="TrkA C-terminal domain-like"/>
    <property type="match status" value="2"/>
</dbReference>
<dbReference type="RefSeq" id="WP_031574865.1">
    <property type="nucleotide sequence ID" value="NZ_FNDZ01000003.1"/>
</dbReference>
<keyword evidence="3" id="KW-0633">Potassium transport</keyword>
<dbReference type="PANTHER" id="PTHR43833">
    <property type="entry name" value="POTASSIUM CHANNEL PROTEIN 2-RELATED-RELATED"/>
    <property type="match status" value="1"/>
</dbReference>
<keyword evidence="4" id="KW-0630">Potassium</keyword>
<evidence type="ECO:0000259" key="8">
    <source>
        <dbReference type="PROSITE" id="PS51202"/>
    </source>
</evidence>
<dbReference type="NCBIfam" id="NF007039">
    <property type="entry name" value="PRK09496.3-2"/>
    <property type="match status" value="1"/>
</dbReference>
<dbReference type="PANTHER" id="PTHR43833:SF5">
    <property type="entry name" value="TRK SYSTEM POTASSIUM UPTAKE PROTEIN TRKA"/>
    <property type="match status" value="1"/>
</dbReference>
<accession>A0A1G8M6W2</accession>
<feature type="domain" description="RCK N-terminal" evidence="7">
    <location>
        <begin position="1"/>
        <end position="120"/>
    </location>
</feature>
<evidence type="ECO:0000256" key="5">
    <source>
        <dbReference type="ARBA" id="ARBA00023027"/>
    </source>
</evidence>
<evidence type="ECO:0000259" key="7">
    <source>
        <dbReference type="PROSITE" id="PS51201"/>
    </source>
</evidence>